<organism evidence="3 4">
    <name type="scientific">Lasiosphaeria miniovina</name>
    <dbReference type="NCBI Taxonomy" id="1954250"/>
    <lineage>
        <taxon>Eukaryota</taxon>
        <taxon>Fungi</taxon>
        <taxon>Dikarya</taxon>
        <taxon>Ascomycota</taxon>
        <taxon>Pezizomycotina</taxon>
        <taxon>Sordariomycetes</taxon>
        <taxon>Sordariomycetidae</taxon>
        <taxon>Sordariales</taxon>
        <taxon>Lasiosphaeriaceae</taxon>
        <taxon>Lasiosphaeria</taxon>
    </lineage>
</organism>
<feature type="region of interest" description="Disordered" evidence="1">
    <location>
        <begin position="120"/>
        <end position="142"/>
    </location>
</feature>
<sequence length="142" mass="16313">MPDIRGDARCLPEMLPWLVLFALLTMESMLVLPRRRQWYSRCQVALGVKFAYSLVFLRLCMPFSCHLQMPTCPPFCHNHFAPSCYPVSCRPSCCRQLLSNRHSHPISVVSSKSIQGQRAVSRAEAVQTPCRSKSKMDYKHVR</sequence>
<keyword evidence="2" id="KW-1133">Transmembrane helix</keyword>
<name>A0AA40B6N7_9PEZI</name>
<keyword evidence="2" id="KW-0472">Membrane</keyword>
<evidence type="ECO:0000256" key="2">
    <source>
        <dbReference type="SAM" id="Phobius"/>
    </source>
</evidence>
<accession>A0AA40B6N7</accession>
<feature type="transmembrane region" description="Helical" evidence="2">
    <location>
        <begin position="14"/>
        <end position="32"/>
    </location>
</feature>
<evidence type="ECO:0000256" key="1">
    <source>
        <dbReference type="SAM" id="MobiDB-lite"/>
    </source>
</evidence>
<dbReference type="GeneID" id="85316888"/>
<reference evidence="3" key="1">
    <citation type="submission" date="2023-06" db="EMBL/GenBank/DDBJ databases">
        <title>Genome-scale phylogeny and comparative genomics of the fungal order Sordariales.</title>
        <authorList>
            <consortium name="Lawrence Berkeley National Laboratory"/>
            <person name="Hensen N."/>
            <person name="Bonometti L."/>
            <person name="Westerberg I."/>
            <person name="Brannstrom I.O."/>
            <person name="Guillou S."/>
            <person name="Cros-Aarteil S."/>
            <person name="Calhoun S."/>
            <person name="Haridas S."/>
            <person name="Kuo A."/>
            <person name="Mondo S."/>
            <person name="Pangilinan J."/>
            <person name="Riley R."/>
            <person name="LaButti K."/>
            <person name="Andreopoulos B."/>
            <person name="Lipzen A."/>
            <person name="Chen C."/>
            <person name="Yanf M."/>
            <person name="Daum C."/>
            <person name="Ng V."/>
            <person name="Clum A."/>
            <person name="Steindorff A."/>
            <person name="Ohm R."/>
            <person name="Martin F."/>
            <person name="Silar P."/>
            <person name="Natvig D."/>
            <person name="Lalanne C."/>
            <person name="Gautier V."/>
            <person name="Ament-velasquez S.L."/>
            <person name="Kruys A."/>
            <person name="Hutchinson M.I."/>
            <person name="Powell A.J."/>
            <person name="Barry K."/>
            <person name="Miller A.N."/>
            <person name="Grigoriev I.V."/>
            <person name="Debuchy R."/>
            <person name="Gladieux P."/>
            <person name="Thoren M.H."/>
            <person name="Johannesson H."/>
        </authorList>
    </citation>
    <scope>NUCLEOTIDE SEQUENCE</scope>
    <source>
        <strain evidence="3">SMH2392-1A</strain>
    </source>
</reference>
<proteinExistence type="predicted"/>
<dbReference type="Proteomes" id="UP001172101">
    <property type="component" value="Unassembled WGS sequence"/>
</dbReference>
<evidence type="ECO:0000313" key="4">
    <source>
        <dbReference type="Proteomes" id="UP001172101"/>
    </source>
</evidence>
<dbReference type="AlphaFoldDB" id="A0AA40B6N7"/>
<gene>
    <name evidence="3" type="ORF">B0T26DRAFT_181587</name>
</gene>
<dbReference type="RefSeq" id="XP_060301526.1">
    <property type="nucleotide sequence ID" value="XM_060433618.1"/>
</dbReference>
<protein>
    <submittedName>
        <fullName evidence="3">Uncharacterized protein</fullName>
    </submittedName>
</protein>
<keyword evidence="4" id="KW-1185">Reference proteome</keyword>
<comment type="caution">
    <text evidence="3">The sequence shown here is derived from an EMBL/GenBank/DDBJ whole genome shotgun (WGS) entry which is preliminary data.</text>
</comment>
<evidence type="ECO:0000313" key="3">
    <source>
        <dbReference type="EMBL" id="KAK0728671.1"/>
    </source>
</evidence>
<keyword evidence="2" id="KW-0812">Transmembrane</keyword>
<dbReference type="EMBL" id="JAUIRO010000002">
    <property type="protein sequence ID" value="KAK0728671.1"/>
    <property type="molecule type" value="Genomic_DNA"/>
</dbReference>